<dbReference type="AlphaFoldDB" id="A0A9D3YQQ3"/>
<dbReference type="InterPro" id="IPR011330">
    <property type="entry name" value="Glyco_hydro/deAcase_b/a-brl"/>
</dbReference>
<keyword evidence="1" id="KW-0732">Signal</keyword>
<protein>
    <recommendedName>
        <fullName evidence="4">NodB homology domain-containing protein</fullName>
    </recommendedName>
</protein>
<feature type="signal peptide" evidence="1">
    <location>
        <begin position="1"/>
        <end position="27"/>
    </location>
</feature>
<accession>A0A9D3YQQ3</accession>
<proteinExistence type="predicted"/>
<sequence length="372" mass="41129">MTNRALLTLQFWGHLLCLLVNRRESNALDPNCSRVIFIEHHQPKSAMRVLLVIAVLVVAVSAQQCSDSNCQLPNCRCFNDRTTPGKLQKNDIPQIVMVSFEGTVTKTNVEFYKAILQETNPNNCAGRGTFFITDEGSDYSVIKALYDDGHEVGISSIRGTAPNSSTDWINEFKKVKSQLESVGVKSGDINGVRVPQLSIGSDNQFIGMGSNGLNYDSSCSNAGLSDASTMIWPFTMDYMPTATCDNGAAPTLPFPGKWEVLISDYHDLSGDKLPCVVPSACRNITTKRDAFDLFFASFTDHYTNLRTPFNMLVDPAWASNPDLRDGTIEFLQYVRAAFGNSVWIVPIQKTIQWIQNPTPIANLTTFAPWGCK</sequence>
<evidence type="ECO:0000313" key="2">
    <source>
        <dbReference type="EMBL" id="KAH3703190.1"/>
    </source>
</evidence>
<organism evidence="2 3">
    <name type="scientific">Dreissena polymorpha</name>
    <name type="common">Zebra mussel</name>
    <name type="synonym">Mytilus polymorpha</name>
    <dbReference type="NCBI Taxonomy" id="45954"/>
    <lineage>
        <taxon>Eukaryota</taxon>
        <taxon>Metazoa</taxon>
        <taxon>Spiralia</taxon>
        <taxon>Lophotrochozoa</taxon>
        <taxon>Mollusca</taxon>
        <taxon>Bivalvia</taxon>
        <taxon>Autobranchia</taxon>
        <taxon>Heteroconchia</taxon>
        <taxon>Euheterodonta</taxon>
        <taxon>Imparidentia</taxon>
        <taxon>Neoheterodontei</taxon>
        <taxon>Myida</taxon>
        <taxon>Dreissenoidea</taxon>
        <taxon>Dreissenidae</taxon>
        <taxon>Dreissena</taxon>
    </lineage>
</organism>
<comment type="caution">
    <text evidence="2">The sequence shown here is derived from an EMBL/GenBank/DDBJ whole genome shotgun (WGS) entry which is preliminary data.</text>
</comment>
<dbReference type="EMBL" id="JAIWYP010000015">
    <property type="protein sequence ID" value="KAH3703190.1"/>
    <property type="molecule type" value="Genomic_DNA"/>
</dbReference>
<evidence type="ECO:0000313" key="3">
    <source>
        <dbReference type="Proteomes" id="UP000828390"/>
    </source>
</evidence>
<keyword evidence="3" id="KW-1185">Reference proteome</keyword>
<gene>
    <name evidence="2" type="ORF">DPMN_078221</name>
</gene>
<evidence type="ECO:0000256" key="1">
    <source>
        <dbReference type="SAM" id="SignalP"/>
    </source>
</evidence>
<evidence type="ECO:0008006" key="4">
    <source>
        <dbReference type="Google" id="ProtNLM"/>
    </source>
</evidence>
<dbReference type="PANTHER" id="PTHR45985:SF8">
    <property type="entry name" value="CHITIN DEACETYLASE-LIKE 9, ISOFORM A"/>
    <property type="match status" value="1"/>
</dbReference>
<dbReference type="PANTHER" id="PTHR45985">
    <property type="match status" value="1"/>
</dbReference>
<reference evidence="2" key="2">
    <citation type="submission" date="2020-11" db="EMBL/GenBank/DDBJ databases">
        <authorList>
            <person name="McCartney M.A."/>
            <person name="Auch B."/>
            <person name="Kono T."/>
            <person name="Mallez S."/>
            <person name="Becker A."/>
            <person name="Gohl D.M."/>
            <person name="Silverstein K.A.T."/>
            <person name="Koren S."/>
            <person name="Bechman K.B."/>
            <person name="Herman A."/>
            <person name="Abrahante J.E."/>
            <person name="Garbe J."/>
        </authorList>
    </citation>
    <scope>NUCLEOTIDE SEQUENCE</scope>
    <source>
        <strain evidence="2">Duluth1</strain>
        <tissue evidence="2">Whole animal</tissue>
    </source>
</reference>
<dbReference type="SUPFAM" id="SSF88713">
    <property type="entry name" value="Glycoside hydrolase/deacetylase"/>
    <property type="match status" value="1"/>
</dbReference>
<feature type="chain" id="PRO_5038912347" description="NodB homology domain-containing protein" evidence="1">
    <location>
        <begin position="28"/>
        <end position="372"/>
    </location>
</feature>
<dbReference type="Gene3D" id="3.20.20.370">
    <property type="entry name" value="Glycoside hydrolase/deacetylase"/>
    <property type="match status" value="1"/>
</dbReference>
<name>A0A9D3YQQ3_DREPO</name>
<reference evidence="2" key="1">
    <citation type="journal article" date="2019" name="bioRxiv">
        <title>The Genome of the Zebra Mussel, Dreissena polymorpha: A Resource for Invasive Species Research.</title>
        <authorList>
            <person name="McCartney M.A."/>
            <person name="Auch B."/>
            <person name="Kono T."/>
            <person name="Mallez S."/>
            <person name="Zhang Y."/>
            <person name="Obille A."/>
            <person name="Becker A."/>
            <person name="Abrahante J.E."/>
            <person name="Garbe J."/>
            <person name="Badalamenti J.P."/>
            <person name="Herman A."/>
            <person name="Mangelson H."/>
            <person name="Liachko I."/>
            <person name="Sullivan S."/>
            <person name="Sone E.D."/>
            <person name="Koren S."/>
            <person name="Silverstein K.A.T."/>
            <person name="Beckman K.B."/>
            <person name="Gohl D.M."/>
        </authorList>
    </citation>
    <scope>NUCLEOTIDE SEQUENCE</scope>
    <source>
        <strain evidence="2">Duluth1</strain>
        <tissue evidence="2">Whole animal</tissue>
    </source>
</reference>
<dbReference type="Proteomes" id="UP000828390">
    <property type="component" value="Unassembled WGS sequence"/>
</dbReference>
<dbReference type="InterPro" id="IPR052740">
    <property type="entry name" value="CE4"/>
</dbReference>
<dbReference type="GO" id="GO:0005975">
    <property type="term" value="P:carbohydrate metabolic process"/>
    <property type="evidence" value="ECO:0007669"/>
    <property type="project" value="InterPro"/>
</dbReference>